<accession>A0A222VX27</accession>
<dbReference type="RefSeq" id="WP_091802692.1">
    <property type="nucleotide sequence ID" value="NZ_CP016353.1"/>
</dbReference>
<evidence type="ECO:0000313" key="2">
    <source>
        <dbReference type="EMBL" id="SDC83059.1"/>
    </source>
</evidence>
<name>A0A222VX27_9PSEU</name>
<dbReference type="EMBL" id="FMZE01000004">
    <property type="protein sequence ID" value="SDC83059.1"/>
    <property type="molecule type" value="Genomic_DNA"/>
</dbReference>
<evidence type="ECO:0000313" key="3">
    <source>
        <dbReference type="Proteomes" id="UP000199494"/>
    </source>
</evidence>
<organism evidence="2 3">
    <name type="scientific">Prauserella marina</name>
    <dbReference type="NCBI Taxonomy" id="530584"/>
    <lineage>
        <taxon>Bacteria</taxon>
        <taxon>Bacillati</taxon>
        <taxon>Actinomycetota</taxon>
        <taxon>Actinomycetes</taxon>
        <taxon>Pseudonocardiales</taxon>
        <taxon>Pseudonocardiaceae</taxon>
        <taxon>Prauserella</taxon>
    </lineage>
</organism>
<dbReference type="Proteomes" id="UP000199494">
    <property type="component" value="Unassembled WGS sequence"/>
</dbReference>
<gene>
    <name evidence="2" type="ORF">SAMN05421630_10436</name>
</gene>
<proteinExistence type="predicted"/>
<dbReference type="AlphaFoldDB" id="A0A222VX27"/>
<dbReference type="KEGG" id="pmad:BAY61_29495"/>
<evidence type="ECO:0000256" key="1">
    <source>
        <dbReference type="SAM" id="MobiDB-lite"/>
    </source>
</evidence>
<feature type="compositionally biased region" description="Basic and acidic residues" evidence="1">
    <location>
        <begin position="9"/>
        <end position="23"/>
    </location>
</feature>
<sequence length="69" mass="8120">MAVRLGVEPVREEGAVDRPEQERRPRRRRFGFVRLSRRNDEGRELLSNGQSQPLVLVEDHFALRHLCRA</sequence>
<feature type="region of interest" description="Disordered" evidence="1">
    <location>
        <begin position="1"/>
        <end position="24"/>
    </location>
</feature>
<dbReference type="OrthoDB" id="9991307at2"/>
<keyword evidence="3" id="KW-1185">Reference proteome</keyword>
<reference evidence="2 3" key="1">
    <citation type="submission" date="2016-10" db="EMBL/GenBank/DDBJ databases">
        <authorList>
            <person name="de Groot N.N."/>
        </authorList>
    </citation>
    <scope>NUCLEOTIDE SEQUENCE [LARGE SCALE GENOMIC DNA]</scope>
    <source>
        <strain evidence="2 3">CGMCC 4.5506</strain>
    </source>
</reference>
<protein>
    <submittedName>
        <fullName evidence="2">Uncharacterized protein</fullName>
    </submittedName>
</protein>